<dbReference type="RefSeq" id="WP_026419862.1">
    <property type="nucleotide sequence ID" value="NZ_AUBJ02000001.1"/>
</dbReference>
<organism evidence="8 9">
    <name type="scientific">Actinoalloteichus caeruleus DSM 43889</name>
    <dbReference type="NCBI Taxonomy" id="1120930"/>
    <lineage>
        <taxon>Bacteria</taxon>
        <taxon>Bacillati</taxon>
        <taxon>Actinomycetota</taxon>
        <taxon>Actinomycetes</taxon>
        <taxon>Pseudonocardiales</taxon>
        <taxon>Pseudonocardiaceae</taxon>
        <taxon>Actinoalloteichus</taxon>
        <taxon>Actinoalloteichus cyanogriseus</taxon>
    </lineage>
</organism>
<reference evidence="8 9" key="1">
    <citation type="submission" date="2013-07" db="EMBL/GenBank/DDBJ databases">
        <authorList>
            <consortium name="DOE Joint Genome Institute"/>
            <person name="Reeve W."/>
            <person name="Huntemann M."/>
            <person name="Han J."/>
            <person name="Chen A."/>
            <person name="Kyrpides N."/>
            <person name="Mavromatis K."/>
            <person name="Markowitz V."/>
            <person name="Palaniappan K."/>
            <person name="Ivanova N."/>
            <person name="Schaumberg A."/>
            <person name="Pati A."/>
            <person name="Liolios K."/>
            <person name="Nordberg H.P."/>
            <person name="Cantor M.N."/>
            <person name="Hua S.X."/>
            <person name="Woyke T."/>
        </authorList>
    </citation>
    <scope>NUCLEOTIDE SEQUENCE [LARGE SCALE GENOMIC DNA]</scope>
    <source>
        <strain evidence="8 9">DSM 43889</strain>
    </source>
</reference>
<evidence type="ECO:0000256" key="2">
    <source>
        <dbReference type="ARBA" id="ARBA00006448"/>
    </source>
</evidence>
<feature type="domain" description="YetF C-terminal" evidence="7">
    <location>
        <begin position="79"/>
        <end position="148"/>
    </location>
</feature>
<evidence type="ECO:0000256" key="4">
    <source>
        <dbReference type="ARBA" id="ARBA00022692"/>
    </source>
</evidence>
<evidence type="ECO:0000256" key="3">
    <source>
        <dbReference type="ARBA" id="ARBA00022475"/>
    </source>
</evidence>
<dbReference type="InterPro" id="IPR023090">
    <property type="entry name" value="UPF0702_alpha/beta_dom_sf"/>
</dbReference>
<keyword evidence="3" id="KW-1003">Cell membrane</keyword>
<evidence type="ECO:0000256" key="5">
    <source>
        <dbReference type="ARBA" id="ARBA00022989"/>
    </source>
</evidence>
<accession>A0ABT1JP25</accession>
<gene>
    <name evidence="8" type="ORF">G443_004557</name>
</gene>
<name>A0ABT1JP25_ACTCY</name>
<keyword evidence="5" id="KW-1133">Transmembrane helix</keyword>
<comment type="caution">
    <text evidence="8">The sequence shown here is derived from an EMBL/GenBank/DDBJ whole genome shotgun (WGS) entry which is preliminary data.</text>
</comment>
<dbReference type="InterPro" id="IPR007353">
    <property type="entry name" value="DUF421"/>
</dbReference>
<keyword evidence="4" id="KW-0812">Transmembrane</keyword>
<dbReference type="PANTHER" id="PTHR34582:SF6">
    <property type="entry name" value="UPF0702 TRANSMEMBRANE PROTEIN YCAP"/>
    <property type="match status" value="1"/>
</dbReference>
<evidence type="ECO:0000313" key="8">
    <source>
        <dbReference type="EMBL" id="MCP2334287.1"/>
    </source>
</evidence>
<sequence length="160" mass="17409">MHSVLATTAVYLGILVLLRLTGKRTLAQVSTLDLILLLIISEATQQALIGDDFSITTALLVITTLMFVDRTADYLRWRFRPVDRVLQGAPLVLVDHGKPVDRHLAAQHITVDDILTAARERQGVHGLHQIRYAVLETSGAISIIPTPEAASGPAGRGRCD</sequence>
<protein>
    <recommendedName>
        <fullName evidence="7">YetF C-terminal domain-containing protein</fullName>
    </recommendedName>
</protein>
<dbReference type="EMBL" id="AUBJ02000001">
    <property type="protein sequence ID" value="MCP2334287.1"/>
    <property type="molecule type" value="Genomic_DNA"/>
</dbReference>
<keyword evidence="9" id="KW-1185">Reference proteome</keyword>
<evidence type="ECO:0000256" key="6">
    <source>
        <dbReference type="ARBA" id="ARBA00023136"/>
    </source>
</evidence>
<keyword evidence="6" id="KW-0472">Membrane</keyword>
<comment type="subcellular location">
    <subcellularLocation>
        <location evidence="1">Cell membrane</location>
        <topology evidence="1">Multi-pass membrane protein</topology>
    </subcellularLocation>
</comment>
<evidence type="ECO:0000256" key="1">
    <source>
        <dbReference type="ARBA" id="ARBA00004651"/>
    </source>
</evidence>
<dbReference type="Pfam" id="PF04239">
    <property type="entry name" value="DUF421"/>
    <property type="match status" value="1"/>
</dbReference>
<dbReference type="Gene3D" id="3.30.240.20">
    <property type="entry name" value="bsu07140 like domains"/>
    <property type="match status" value="1"/>
</dbReference>
<reference evidence="8 9" key="2">
    <citation type="submission" date="2022-06" db="EMBL/GenBank/DDBJ databases">
        <title>Genomic Encyclopedia of Type Strains, Phase I: the one thousand microbial genomes (KMG-I) project.</title>
        <authorList>
            <person name="Kyrpides N."/>
        </authorList>
    </citation>
    <scope>NUCLEOTIDE SEQUENCE [LARGE SCALE GENOMIC DNA]</scope>
    <source>
        <strain evidence="8 9">DSM 43889</strain>
    </source>
</reference>
<dbReference type="Proteomes" id="UP000791080">
    <property type="component" value="Unassembled WGS sequence"/>
</dbReference>
<comment type="similarity">
    <text evidence="2">Belongs to the UPF0702 family.</text>
</comment>
<dbReference type="PANTHER" id="PTHR34582">
    <property type="entry name" value="UPF0702 TRANSMEMBRANE PROTEIN YCAP"/>
    <property type="match status" value="1"/>
</dbReference>
<evidence type="ECO:0000313" key="9">
    <source>
        <dbReference type="Proteomes" id="UP000791080"/>
    </source>
</evidence>
<proteinExistence type="inferred from homology"/>
<evidence type="ECO:0000259" key="7">
    <source>
        <dbReference type="Pfam" id="PF04239"/>
    </source>
</evidence>